<dbReference type="CDD" id="cd12107">
    <property type="entry name" value="Hemerythrin"/>
    <property type="match status" value="1"/>
</dbReference>
<keyword evidence="3" id="KW-0408">Iron</keyword>
<dbReference type="InterPro" id="IPR012312">
    <property type="entry name" value="Hemerythrin-like"/>
</dbReference>
<name>A0A1V6M2G1_9BACT</name>
<dbReference type="SUPFAM" id="SSF47188">
    <property type="entry name" value="Hemerythrin-like"/>
    <property type="match status" value="1"/>
</dbReference>
<dbReference type="PANTHER" id="PTHR37164">
    <property type="entry name" value="BACTERIOHEMERYTHRIN"/>
    <property type="match status" value="1"/>
</dbReference>
<dbReference type="EMBL" id="MJUW02000027">
    <property type="protein sequence ID" value="OQD46593.1"/>
    <property type="molecule type" value="Genomic_DNA"/>
</dbReference>
<evidence type="ECO:0000259" key="4">
    <source>
        <dbReference type="Pfam" id="PF01814"/>
    </source>
</evidence>
<evidence type="ECO:0000256" key="2">
    <source>
        <dbReference type="ARBA" id="ARBA00022723"/>
    </source>
</evidence>
<dbReference type="NCBIfam" id="TIGR02481">
    <property type="entry name" value="hemeryth_dom"/>
    <property type="match status" value="1"/>
</dbReference>
<feature type="domain" description="Hemerythrin-like" evidence="4">
    <location>
        <begin position="13"/>
        <end position="127"/>
    </location>
</feature>
<dbReference type="Proteomes" id="UP000242219">
    <property type="component" value="Unassembled WGS sequence"/>
</dbReference>
<dbReference type="GO" id="GO:0046872">
    <property type="term" value="F:metal ion binding"/>
    <property type="evidence" value="ECO:0007669"/>
    <property type="project" value="UniProtKB-KW"/>
</dbReference>
<dbReference type="InterPro" id="IPR012827">
    <property type="entry name" value="Hemerythrin_metal-bd"/>
</dbReference>
<protein>
    <recommendedName>
        <fullName evidence="4">Hemerythrin-like domain-containing protein</fullName>
    </recommendedName>
</protein>
<dbReference type="RefSeq" id="WP_070066264.1">
    <property type="nucleotide sequence ID" value="NZ_MJUW02000027.1"/>
</dbReference>
<accession>A0A1V6M2G1</accession>
<dbReference type="PANTHER" id="PTHR37164:SF1">
    <property type="entry name" value="BACTERIOHEMERYTHRIN"/>
    <property type="match status" value="1"/>
</dbReference>
<gene>
    <name evidence="5" type="ORF">BIY37_02535</name>
</gene>
<reference evidence="5 6" key="1">
    <citation type="journal article" date="2016" name="Genome Announc.">
        <title>Draft Genome Sequence of the Anaerobic Ammonium-Oxidizing Bacterium 'Candidatus Brocadia sp. 40'.</title>
        <authorList>
            <person name="Ali M."/>
            <person name="Haroon M.F."/>
            <person name="Narita Y."/>
            <person name="Zhang L."/>
            <person name="Rangel Shaw D."/>
            <person name="Okabe S."/>
            <person name="Saikaly P.E."/>
        </authorList>
    </citation>
    <scope>NUCLEOTIDE SEQUENCE [LARGE SCALE GENOMIC DNA]</scope>
    <source>
        <strain evidence="5 6">40</strain>
    </source>
</reference>
<evidence type="ECO:0000256" key="3">
    <source>
        <dbReference type="ARBA" id="ARBA00023004"/>
    </source>
</evidence>
<dbReference type="InterPro" id="IPR035938">
    <property type="entry name" value="Hemerythrin-like_sf"/>
</dbReference>
<evidence type="ECO:0000313" key="6">
    <source>
        <dbReference type="Proteomes" id="UP000242219"/>
    </source>
</evidence>
<keyword evidence="2" id="KW-0479">Metal-binding</keyword>
<organism evidence="5 6">
    <name type="scientific">Candidatus Brocadia sapporoensis</name>
    <dbReference type="NCBI Taxonomy" id="392547"/>
    <lineage>
        <taxon>Bacteria</taxon>
        <taxon>Pseudomonadati</taxon>
        <taxon>Planctomycetota</taxon>
        <taxon>Candidatus Brocadiia</taxon>
        <taxon>Candidatus Brocadiales</taxon>
        <taxon>Candidatus Brocadiaceae</taxon>
        <taxon>Candidatus Brocadia</taxon>
    </lineage>
</organism>
<proteinExistence type="inferred from homology"/>
<sequence>MEKIVWDEGFSVGVRDLDEQHKRIITIVNTLIDMKDAEVDSEIISDTLTKMTQYAGDHFKAEEQYMLNYEYPEYSSQKKQHQEFKKKTVDFCVGTMVHKITIPTEMFAYLKSWWTNHILKEDMKYKEFFHARGLK</sequence>
<keyword evidence="6" id="KW-1185">Reference proteome</keyword>
<dbReference type="InterPro" id="IPR050669">
    <property type="entry name" value="Hemerythrin"/>
</dbReference>
<comment type="similarity">
    <text evidence="1">Belongs to the hemerythrin family.</text>
</comment>
<comment type="caution">
    <text evidence="5">The sequence shown here is derived from an EMBL/GenBank/DDBJ whole genome shotgun (WGS) entry which is preliminary data.</text>
</comment>
<dbReference type="NCBIfam" id="NF033749">
    <property type="entry name" value="bact_hemeryth"/>
    <property type="match status" value="1"/>
</dbReference>
<dbReference type="Gene3D" id="1.20.120.50">
    <property type="entry name" value="Hemerythrin-like"/>
    <property type="match status" value="1"/>
</dbReference>
<dbReference type="Pfam" id="PF01814">
    <property type="entry name" value="Hemerythrin"/>
    <property type="match status" value="1"/>
</dbReference>
<evidence type="ECO:0000313" key="5">
    <source>
        <dbReference type="EMBL" id="OQD46593.1"/>
    </source>
</evidence>
<evidence type="ECO:0000256" key="1">
    <source>
        <dbReference type="ARBA" id="ARBA00010587"/>
    </source>
</evidence>
<dbReference type="AlphaFoldDB" id="A0A1V6M2G1"/>